<sequence length="143" mass="15849">MVPMSKLQKQLLERRNCGLDICYGKVISNDKLLLVEALRRKGHVVAVTRDGMNDVIALPEFQLIVNTAALVINVVAAVSSGDVPLNVVQLLRVNLIMDTLGALTLATDHLMDQSHVGRRLLLMIWKCIKVQVSNMVLYATFNL</sequence>
<dbReference type="Proteomes" id="UP001177021">
    <property type="component" value="Unassembled WGS sequence"/>
</dbReference>
<keyword evidence="2" id="KW-1185">Reference proteome</keyword>
<name>A0ACB0LEL4_TRIPR</name>
<protein>
    <submittedName>
        <fullName evidence="1">Uncharacterized protein</fullName>
    </submittedName>
</protein>
<organism evidence="1 2">
    <name type="scientific">Trifolium pratense</name>
    <name type="common">Red clover</name>
    <dbReference type="NCBI Taxonomy" id="57577"/>
    <lineage>
        <taxon>Eukaryota</taxon>
        <taxon>Viridiplantae</taxon>
        <taxon>Streptophyta</taxon>
        <taxon>Embryophyta</taxon>
        <taxon>Tracheophyta</taxon>
        <taxon>Spermatophyta</taxon>
        <taxon>Magnoliopsida</taxon>
        <taxon>eudicotyledons</taxon>
        <taxon>Gunneridae</taxon>
        <taxon>Pentapetalae</taxon>
        <taxon>rosids</taxon>
        <taxon>fabids</taxon>
        <taxon>Fabales</taxon>
        <taxon>Fabaceae</taxon>
        <taxon>Papilionoideae</taxon>
        <taxon>50 kb inversion clade</taxon>
        <taxon>NPAAA clade</taxon>
        <taxon>Hologalegina</taxon>
        <taxon>IRL clade</taxon>
        <taxon>Trifolieae</taxon>
        <taxon>Trifolium</taxon>
    </lineage>
</organism>
<dbReference type="EMBL" id="CASHSV030000513">
    <property type="protein sequence ID" value="CAJ2667858.1"/>
    <property type="molecule type" value="Genomic_DNA"/>
</dbReference>
<comment type="caution">
    <text evidence="1">The sequence shown here is derived from an EMBL/GenBank/DDBJ whole genome shotgun (WGS) entry which is preliminary data.</text>
</comment>
<evidence type="ECO:0000313" key="1">
    <source>
        <dbReference type="EMBL" id="CAJ2667858.1"/>
    </source>
</evidence>
<accession>A0ACB0LEL4</accession>
<proteinExistence type="predicted"/>
<gene>
    <name evidence="1" type="ORF">MILVUS5_LOCUS32374</name>
</gene>
<reference evidence="1" key="1">
    <citation type="submission" date="2023-10" db="EMBL/GenBank/DDBJ databases">
        <authorList>
            <person name="Rodriguez Cubillos JULIANA M."/>
            <person name="De Vega J."/>
        </authorList>
    </citation>
    <scope>NUCLEOTIDE SEQUENCE</scope>
</reference>
<evidence type="ECO:0000313" key="2">
    <source>
        <dbReference type="Proteomes" id="UP001177021"/>
    </source>
</evidence>